<dbReference type="EMBL" id="FNDT01000005">
    <property type="protein sequence ID" value="SDI05873.1"/>
    <property type="molecule type" value="Genomic_DNA"/>
</dbReference>
<dbReference type="STRING" id="335973.SAMN04488693_105200"/>
<feature type="region of interest" description="Disordered" evidence="1">
    <location>
        <begin position="1"/>
        <end position="23"/>
    </location>
</feature>
<dbReference type="AlphaFoldDB" id="A0A1G8HGU7"/>
<organism evidence="3 4">
    <name type="scientific">Arthrobacter subterraneus</name>
    <dbReference type="NCBI Taxonomy" id="335973"/>
    <lineage>
        <taxon>Bacteria</taxon>
        <taxon>Bacillati</taxon>
        <taxon>Actinomycetota</taxon>
        <taxon>Actinomycetes</taxon>
        <taxon>Micrococcales</taxon>
        <taxon>Micrococcaceae</taxon>
        <taxon>Arthrobacter</taxon>
    </lineage>
</organism>
<keyword evidence="2" id="KW-0812">Transmembrane</keyword>
<keyword evidence="2" id="KW-0472">Membrane</keyword>
<dbReference type="Proteomes" id="UP000199258">
    <property type="component" value="Unassembled WGS sequence"/>
</dbReference>
<evidence type="ECO:0000256" key="2">
    <source>
        <dbReference type="SAM" id="Phobius"/>
    </source>
</evidence>
<keyword evidence="4" id="KW-1185">Reference proteome</keyword>
<evidence type="ECO:0000313" key="4">
    <source>
        <dbReference type="Proteomes" id="UP000199258"/>
    </source>
</evidence>
<keyword evidence="2" id="KW-1133">Transmembrane helix</keyword>
<evidence type="ECO:0000313" key="3">
    <source>
        <dbReference type="EMBL" id="SDI05873.1"/>
    </source>
</evidence>
<gene>
    <name evidence="3" type="ORF">SAMN04488693_105200</name>
</gene>
<dbReference type="RefSeq" id="WP_090585819.1">
    <property type="nucleotide sequence ID" value="NZ_FNDT01000005.1"/>
</dbReference>
<dbReference type="OrthoDB" id="4955403at2"/>
<evidence type="ECO:0000256" key="1">
    <source>
        <dbReference type="SAM" id="MobiDB-lite"/>
    </source>
</evidence>
<accession>A0A1G8HGU7</accession>
<sequence>MSQNSSSVPAADDDGAATGRDRSQTTPARLVLLVAAVALAIIGLLSLGAVLVSAWAGADPWPGFVTAAYFCLPLGFLLMLVTVVVNIVSRGRN</sequence>
<evidence type="ECO:0008006" key="5">
    <source>
        <dbReference type="Google" id="ProtNLM"/>
    </source>
</evidence>
<proteinExistence type="predicted"/>
<name>A0A1G8HGU7_9MICC</name>
<feature type="transmembrane region" description="Helical" evidence="2">
    <location>
        <begin position="30"/>
        <end position="55"/>
    </location>
</feature>
<protein>
    <recommendedName>
        <fullName evidence="5">Multidrug ABC transporter ATPase</fullName>
    </recommendedName>
</protein>
<reference evidence="3 4" key="1">
    <citation type="submission" date="2016-10" db="EMBL/GenBank/DDBJ databases">
        <authorList>
            <person name="de Groot N.N."/>
        </authorList>
    </citation>
    <scope>NUCLEOTIDE SEQUENCE [LARGE SCALE GENOMIC DNA]</scope>
    <source>
        <strain evidence="3 4">NP_1H</strain>
    </source>
</reference>
<feature type="transmembrane region" description="Helical" evidence="2">
    <location>
        <begin position="67"/>
        <end position="88"/>
    </location>
</feature>